<keyword evidence="4" id="KW-0564">Palmitate</keyword>
<dbReference type="InterPro" id="IPR050490">
    <property type="entry name" value="Bact_solute-bd_prot1"/>
</dbReference>
<feature type="signal peptide" evidence="7">
    <location>
        <begin position="1"/>
        <end position="32"/>
    </location>
</feature>
<evidence type="ECO:0000256" key="4">
    <source>
        <dbReference type="ARBA" id="ARBA00023139"/>
    </source>
</evidence>
<dbReference type="Gene3D" id="3.40.190.10">
    <property type="entry name" value="Periplasmic binding protein-like II"/>
    <property type="match status" value="2"/>
</dbReference>
<evidence type="ECO:0000256" key="7">
    <source>
        <dbReference type="SAM" id="SignalP"/>
    </source>
</evidence>
<organism evidence="8 9">
    <name type="scientific">Paenibacillus glycinis</name>
    <dbReference type="NCBI Taxonomy" id="2697035"/>
    <lineage>
        <taxon>Bacteria</taxon>
        <taxon>Bacillati</taxon>
        <taxon>Bacillota</taxon>
        <taxon>Bacilli</taxon>
        <taxon>Bacillales</taxon>
        <taxon>Paenibacillaceae</taxon>
        <taxon>Paenibacillus</taxon>
    </lineage>
</organism>
<keyword evidence="2 7" id="KW-0732">Signal</keyword>
<keyword evidence="9" id="KW-1185">Reference proteome</keyword>
<keyword evidence="1" id="KW-1003">Cell membrane</keyword>
<gene>
    <name evidence="8" type="ORF">GT019_08405</name>
</gene>
<evidence type="ECO:0000256" key="6">
    <source>
        <dbReference type="SAM" id="MobiDB-lite"/>
    </source>
</evidence>
<proteinExistence type="predicted"/>
<protein>
    <submittedName>
        <fullName evidence="8">Extracellular solute-binding protein</fullName>
    </submittedName>
</protein>
<feature type="compositionally biased region" description="Low complexity" evidence="6">
    <location>
        <begin position="51"/>
        <end position="72"/>
    </location>
</feature>
<dbReference type="PANTHER" id="PTHR43649">
    <property type="entry name" value="ARABINOSE-BINDING PROTEIN-RELATED"/>
    <property type="match status" value="1"/>
</dbReference>
<dbReference type="PANTHER" id="PTHR43649:SF33">
    <property type="entry name" value="POLYGALACTURONAN_RHAMNOGALACTURONAN-BINDING PROTEIN YTCQ"/>
    <property type="match status" value="1"/>
</dbReference>
<dbReference type="Pfam" id="PF01547">
    <property type="entry name" value="SBP_bac_1"/>
    <property type="match status" value="1"/>
</dbReference>
<dbReference type="SUPFAM" id="SSF53850">
    <property type="entry name" value="Periplasmic binding protein-like II"/>
    <property type="match status" value="1"/>
</dbReference>
<dbReference type="InterPro" id="IPR006059">
    <property type="entry name" value="SBP"/>
</dbReference>
<feature type="region of interest" description="Disordered" evidence="6">
    <location>
        <begin position="35"/>
        <end position="72"/>
    </location>
</feature>
<dbReference type="Proteomes" id="UP000665561">
    <property type="component" value="Unassembled WGS sequence"/>
</dbReference>
<name>A0ABW9XN72_9BACL</name>
<reference evidence="8 9" key="1">
    <citation type="submission" date="2020-01" db="EMBL/GenBank/DDBJ databases">
        <title>Paenibacillus soybeanensis sp. nov. isolated from the nodules of soybean (Glycine max(L.) Merr).</title>
        <authorList>
            <person name="Wang H."/>
        </authorList>
    </citation>
    <scope>NUCLEOTIDE SEQUENCE [LARGE SCALE GENOMIC DNA]</scope>
    <source>
        <strain evidence="8 9">T1</strain>
    </source>
</reference>
<dbReference type="RefSeq" id="WP_161742666.1">
    <property type="nucleotide sequence ID" value="NZ_JAAAMV010000003.1"/>
</dbReference>
<evidence type="ECO:0000313" key="9">
    <source>
        <dbReference type="Proteomes" id="UP000665561"/>
    </source>
</evidence>
<evidence type="ECO:0000256" key="3">
    <source>
        <dbReference type="ARBA" id="ARBA00023136"/>
    </source>
</evidence>
<comment type="caution">
    <text evidence="8">The sequence shown here is derived from an EMBL/GenBank/DDBJ whole genome shotgun (WGS) entry which is preliminary data.</text>
</comment>
<dbReference type="PROSITE" id="PS51257">
    <property type="entry name" value="PROKAR_LIPOPROTEIN"/>
    <property type="match status" value="1"/>
</dbReference>
<evidence type="ECO:0000313" key="8">
    <source>
        <dbReference type="EMBL" id="NBD23891.1"/>
    </source>
</evidence>
<keyword evidence="5" id="KW-0449">Lipoprotein</keyword>
<evidence type="ECO:0000256" key="2">
    <source>
        <dbReference type="ARBA" id="ARBA00022729"/>
    </source>
</evidence>
<keyword evidence="3" id="KW-0472">Membrane</keyword>
<evidence type="ECO:0000256" key="1">
    <source>
        <dbReference type="ARBA" id="ARBA00022475"/>
    </source>
</evidence>
<sequence>MLKQRKKSKRGAAASTMLATVMLLSTMLAACADKEGNNAQAPNEPAASGTNDPANAPANASAEKPAQEPATPEPATLRLLTDQSQAWPVKEDWAVWKWIQEKTNITIKQETQTGPESLALAVASGDMPDLMSVFPPDAQKYGPQGAFLDLSKYLDKMPHLKAFLEARPDVAQRMTSPGGEMYHVLNDGMGAGNQTVFFYRDDIFAKNSLEVPKTWDEMYETAKKLKKLYPDSYPFVFRHGINTLKYFGPSFGIYPEFYEDPATGKIKHGAADPGFKKLVDYLRKFYAEGLTPPDWLSMDYKAWTQFMTTGKSFMTIQFIGQIEIMNAQLTDGAHLKFMAPPLGSGSQPYIPNTNFEEYGFAVSSTTKNLDAALRYLDFLYSDEGKDLLSWGKEGETYTMVDGKRKFLPQFKEPNDLRKELGMFTTGAYGVADFEASKSLSNENEQYAYTEAAKYQFPVINALPPLTGEEKSAIANTEEQIRKYYETAVAKFIMGETPMTEWDAFLAELQKLGSQKLIDAYQIGLDRVKANAK</sequence>
<accession>A0ABW9XN72</accession>
<dbReference type="EMBL" id="JAAAMV010000003">
    <property type="protein sequence ID" value="NBD23891.1"/>
    <property type="molecule type" value="Genomic_DNA"/>
</dbReference>
<feature type="chain" id="PRO_5047229125" evidence="7">
    <location>
        <begin position="33"/>
        <end position="532"/>
    </location>
</feature>
<evidence type="ECO:0000256" key="5">
    <source>
        <dbReference type="ARBA" id="ARBA00023288"/>
    </source>
</evidence>